<accession>A0ABY2X546</accession>
<evidence type="ECO:0000313" key="3">
    <source>
        <dbReference type="Proteomes" id="UP001191082"/>
    </source>
</evidence>
<reference evidence="2 3" key="1">
    <citation type="submission" date="2019-05" db="EMBL/GenBank/DDBJ databases">
        <title>Marivita sp. nov. isolated from sea sediment.</title>
        <authorList>
            <person name="Kim W."/>
        </authorList>
    </citation>
    <scope>NUCLEOTIDE SEQUENCE [LARGE SCALE GENOMIC DNA]</scope>
    <source>
        <strain evidence="2 3">CAU 1492</strain>
    </source>
</reference>
<comment type="caution">
    <text evidence="2">The sequence shown here is derived from an EMBL/GenBank/DDBJ whole genome shotgun (WGS) entry which is preliminary data.</text>
</comment>
<dbReference type="EMBL" id="VCPC01000004">
    <property type="protein sequence ID" value="TMV10579.1"/>
    <property type="molecule type" value="Genomic_DNA"/>
</dbReference>
<sequence>MLVPPLILATFSALIAALFAAKSDMPAWTILPIYSATGIGVFIAVIGVQQSLAKWRKRRRKRQISVTPAKLHLRS</sequence>
<gene>
    <name evidence="2" type="ORF">FGK64_17515</name>
</gene>
<keyword evidence="1" id="KW-1133">Transmembrane helix</keyword>
<protein>
    <submittedName>
        <fullName evidence="2">Uncharacterized protein</fullName>
    </submittedName>
</protein>
<keyword evidence="1" id="KW-0472">Membrane</keyword>
<evidence type="ECO:0000256" key="1">
    <source>
        <dbReference type="SAM" id="Phobius"/>
    </source>
</evidence>
<feature type="transmembrane region" description="Helical" evidence="1">
    <location>
        <begin position="30"/>
        <end position="52"/>
    </location>
</feature>
<dbReference type="RefSeq" id="WP_138865153.1">
    <property type="nucleotide sequence ID" value="NZ_VCPC01000004.1"/>
</dbReference>
<name>A0ABY2X546_9RHOB</name>
<dbReference type="Proteomes" id="UP001191082">
    <property type="component" value="Unassembled WGS sequence"/>
</dbReference>
<keyword evidence="3" id="KW-1185">Reference proteome</keyword>
<evidence type="ECO:0000313" key="2">
    <source>
        <dbReference type="EMBL" id="TMV10579.1"/>
    </source>
</evidence>
<organism evidence="2 3">
    <name type="scientific">Arenibacterium halophilum</name>
    <dbReference type="NCBI Taxonomy" id="2583821"/>
    <lineage>
        <taxon>Bacteria</taxon>
        <taxon>Pseudomonadati</taxon>
        <taxon>Pseudomonadota</taxon>
        <taxon>Alphaproteobacteria</taxon>
        <taxon>Rhodobacterales</taxon>
        <taxon>Paracoccaceae</taxon>
        <taxon>Arenibacterium</taxon>
    </lineage>
</organism>
<keyword evidence="1" id="KW-0812">Transmembrane</keyword>
<proteinExistence type="predicted"/>